<evidence type="ECO:0000313" key="1">
    <source>
        <dbReference type="EMBL" id="SVD18366.1"/>
    </source>
</evidence>
<feature type="non-terminal residue" evidence="1">
    <location>
        <position position="84"/>
    </location>
</feature>
<gene>
    <name evidence="1" type="ORF">METZ01_LOCUS371220</name>
</gene>
<accession>A0A382T8J5</accession>
<proteinExistence type="predicted"/>
<dbReference type="EMBL" id="UINC01134680">
    <property type="protein sequence ID" value="SVD18366.1"/>
    <property type="molecule type" value="Genomic_DNA"/>
</dbReference>
<protein>
    <submittedName>
        <fullName evidence="1">Uncharacterized protein</fullName>
    </submittedName>
</protein>
<organism evidence="1">
    <name type="scientific">marine metagenome</name>
    <dbReference type="NCBI Taxonomy" id="408172"/>
    <lineage>
        <taxon>unclassified sequences</taxon>
        <taxon>metagenomes</taxon>
        <taxon>ecological metagenomes</taxon>
    </lineage>
</organism>
<name>A0A382T8J5_9ZZZZ</name>
<feature type="non-terminal residue" evidence="1">
    <location>
        <position position="1"/>
    </location>
</feature>
<sequence>VLSVPTLVKDPGANSLSPDQHRHIFICNCSCKPDCIEIFVFVCSNHRDPAPRVNSLQKLCFTAMALNGVAPVQLADRWCFTITG</sequence>
<dbReference type="AlphaFoldDB" id="A0A382T8J5"/>
<reference evidence="1" key="1">
    <citation type="submission" date="2018-05" db="EMBL/GenBank/DDBJ databases">
        <authorList>
            <person name="Lanie J.A."/>
            <person name="Ng W.-L."/>
            <person name="Kazmierczak K.M."/>
            <person name="Andrzejewski T.M."/>
            <person name="Davidsen T.M."/>
            <person name="Wayne K.J."/>
            <person name="Tettelin H."/>
            <person name="Glass J.I."/>
            <person name="Rusch D."/>
            <person name="Podicherti R."/>
            <person name="Tsui H.-C.T."/>
            <person name="Winkler M.E."/>
        </authorList>
    </citation>
    <scope>NUCLEOTIDE SEQUENCE</scope>
</reference>